<reference evidence="2 3" key="1">
    <citation type="submission" date="2016-10" db="EMBL/GenBank/DDBJ databases">
        <authorList>
            <person name="de Groot N.N."/>
        </authorList>
    </citation>
    <scope>NUCLEOTIDE SEQUENCE [LARGE SCALE GENOMIC DNA]</scope>
    <source>
        <strain evidence="2 3">Nm1</strain>
    </source>
</reference>
<feature type="chain" id="PRO_5011770963" description="Ig-like domain (Group 3)" evidence="1">
    <location>
        <begin position="28"/>
        <end position="416"/>
    </location>
</feature>
<dbReference type="Proteomes" id="UP000198640">
    <property type="component" value="Unassembled WGS sequence"/>
</dbReference>
<keyword evidence="1" id="KW-0732">Signal</keyword>
<feature type="signal peptide" evidence="1">
    <location>
        <begin position="1"/>
        <end position="27"/>
    </location>
</feature>
<accession>A0A1H3LX78</accession>
<keyword evidence="3" id="KW-1185">Reference proteome</keyword>
<evidence type="ECO:0008006" key="4">
    <source>
        <dbReference type="Google" id="ProtNLM"/>
    </source>
</evidence>
<evidence type="ECO:0000313" key="2">
    <source>
        <dbReference type="EMBL" id="SDY69127.1"/>
    </source>
</evidence>
<gene>
    <name evidence="2" type="ORF">SAMN05421881_105415</name>
</gene>
<organism evidence="2 3">
    <name type="scientific">Nitrosomonas halophila</name>
    <dbReference type="NCBI Taxonomy" id="44576"/>
    <lineage>
        <taxon>Bacteria</taxon>
        <taxon>Pseudomonadati</taxon>
        <taxon>Pseudomonadota</taxon>
        <taxon>Betaproteobacteria</taxon>
        <taxon>Nitrosomonadales</taxon>
        <taxon>Nitrosomonadaceae</taxon>
        <taxon>Nitrosomonas</taxon>
    </lineage>
</organism>
<evidence type="ECO:0000313" key="3">
    <source>
        <dbReference type="Proteomes" id="UP000198640"/>
    </source>
</evidence>
<dbReference type="RefSeq" id="WP_090415154.1">
    <property type="nucleotide sequence ID" value="NZ_FNOY01000054.1"/>
</dbReference>
<dbReference type="NCBIfam" id="NF038114">
    <property type="entry name" value="rightmost"/>
    <property type="match status" value="1"/>
</dbReference>
<dbReference type="EMBL" id="FNOY01000054">
    <property type="protein sequence ID" value="SDY69127.1"/>
    <property type="molecule type" value="Genomic_DNA"/>
</dbReference>
<proteinExistence type="predicted"/>
<protein>
    <recommendedName>
        <fullName evidence="4">Ig-like domain (Group 3)</fullName>
    </recommendedName>
</protein>
<dbReference type="AlphaFoldDB" id="A0A1H3LX78"/>
<evidence type="ECO:0000256" key="1">
    <source>
        <dbReference type="SAM" id="SignalP"/>
    </source>
</evidence>
<dbReference type="STRING" id="44576.SAMN05421881_105415"/>
<name>A0A1H3LX78_9PROT</name>
<sequence>MNGYDCLRAASAALIVITAASGMPAFAAGDVMYPSAAHAMINGLSAPVSSAFATRANGHTTLDHAVYAGDWVAVTTTWIVRRNSGSGAGSKNISHVPEGGTVDYIVAPSASNPGRLSVALAETTCTDSMPNQTTCTVEINFNAPTAIGGYALEILAVDSAAGSGPGAALVGRRHMINFSVELFDESLQPKETRLTVEPKCVLYKGDVDLTATLEELVEGARIGVADVNYAVDTGFVRAAITGANGIATQSYTVSGLGAGDHTLYAEFGGSFDYLKSNATDTLGISYLFMGFGQPINGDGTSIFSGPVIPIKIRLVDAYGLPVTDAEPKVWLVRYDTVEGVGEEVKPVSSMPASGSGNIMRYVPEDEQYVYNWGTIDLENGVYAVVVALGDSPTCRASNPYAIVTVAKKEWEAAKRH</sequence>